<dbReference type="GO" id="GO:0051539">
    <property type="term" value="F:4 iron, 4 sulfur cluster binding"/>
    <property type="evidence" value="ECO:0007669"/>
    <property type="project" value="UniProtKB-KW"/>
</dbReference>
<evidence type="ECO:0000256" key="8">
    <source>
        <dbReference type="PIRNR" id="PIRNR000485"/>
    </source>
</evidence>
<dbReference type="CDD" id="cd06223">
    <property type="entry name" value="PRTases_typeI"/>
    <property type="match status" value="1"/>
</dbReference>
<dbReference type="GO" id="GO:0009113">
    <property type="term" value="P:purine nucleobase biosynthetic process"/>
    <property type="evidence" value="ECO:0007669"/>
    <property type="project" value="UniProtKB-UniRule"/>
</dbReference>
<name>A0A286U281_9BACT</name>
<keyword evidence="7 10" id="KW-0411">Iron-sulfur</keyword>
<evidence type="ECO:0000313" key="12">
    <source>
        <dbReference type="EMBL" id="GAX62236.1"/>
    </source>
</evidence>
<comment type="catalytic activity">
    <reaction evidence="7 8">
        <text>5-phospho-beta-D-ribosylamine + L-glutamate + diphosphate = 5-phospho-alpha-D-ribose 1-diphosphate + L-glutamine + H2O</text>
        <dbReference type="Rhea" id="RHEA:14905"/>
        <dbReference type="ChEBI" id="CHEBI:15377"/>
        <dbReference type="ChEBI" id="CHEBI:29985"/>
        <dbReference type="ChEBI" id="CHEBI:33019"/>
        <dbReference type="ChEBI" id="CHEBI:58017"/>
        <dbReference type="ChEBI" id="CHEBI:58359"/>
        <dbReference type="ChEBI" id="CHEBI:58681"/>
        <dbReference type="EC" id="2.4.2.14"/>
    </reaction>
</comment>
<feature type="domain" description="Glutamine amidotransferase type-2" evidence="11">
    <location>
        <begin position="8"/>
        <end position="226"/>
    </location>
</feature>
<keyword evidence="6 7" id="KW-0315">Glutamine amidotransferase</keyword>
<gene>
    <name evidence="7" type="primary">purF</name>
    <name evidence="12" type="ORF">SCALIN_C29_0015</name>
</gene>
<dbReference type="SUPFAM" id="SSF53271">
    <property type="entry name" value="PRTase-like"/>
    <property type="match status" value="1"/>
</dbReference>
<comment type="caution">
    <text evidence="7">Lacks conserved residue(s) required for the propagation of feature annotation.</text>
</comment>
<comment type="similarity">
    <text evidence="2 7 8">In the C-terminal section; belongs to the purine/pyrimidine phosphoribosyltransferase family.</text>
</comment>
<dbReference type="InterPro" id="IPR005854">
    <property type="entry name" value="PurF"/>
</dbReference>
<dbReference type="GO" id="GO:0006189">
    <property type="term" value="P:'de novo' IMP biosynthetic process"/>
    <property type="evidence" value="ECO:0007669"/>
    <property type="project" value="UniProtKB-UniRule"/>
</dbReference>
<dbReference type="HAMAP" id="MF_01931">
    <property type="entry name" value="PurF"/>
    <property type="match status" value="1"/>
</dbReference>
<dbReference type="Pfam" id="PF00156">
    <property type="entry name" value="Pribosyltran"/>
    <property type="match status" value="1"/>
</dbReference>
<dbReference type="Gene3D" id="3.40.50.2020">
    <property type="match status" value="1"/>
</dbReference>
<dbReference type="PROSITE" id="PS51278">
    <property type="entry name" value="GATASE_TYPE_2"/>
    <property type="match status" value="1"/>
</dbReference>
<evidence type="ECO:0000256" key="6">
    <source>
        <dbReference type="ARBA" id="ARBA00022962"/>
    </source>
</evidence>
<keyword evidence="13" id="KW-1185">Reference proteome</keyword>
<evidence type="ECO:0000256" key="4">
    <source>
        <dbReference type="ARBA" id="ARBA00022679"/>
    </source>
</evidence>
<feature type="binding site" evidence="7 10">
    <location>
        <position position="444"/>
    </location>
    <ligand>
        <name>[4Fe-4S] cluster</name>
        <dbReference type="ChEBI" id="CHEBI:49883"/>
    </ligand>
</feature>
<comment type="caution">
    <text evidence="12">The sequence shown here is derived from an EMBL/GenBank/DDBJ whole genome shotgun (WGS) entry which is preliminary data.</text>
</comment>
<dbReference type="Gene3D" id="3.60.20.10">
    <property type="entry name" value="Glutamine Phosphoribosylpyrophosphate, subunit 1, domain 1"/>
    <property type="match status" value="1"/>
</dbReference>
<sequence>MAKAREYCGLFGIFDCDDAAEKVYYGLYSLQHRGEESAGIASTDGKHVIYHKNFGLVSDVFSPESLQKIKNPHAIGHVRYSTFGSSDSIDNVQPMVVLYAKGEVAIAHNGQLLGAGKLRYDYELHGSIFHTTSDTEVIVHLMAKPSHLEKPNLSHVLNHLRGAFSLLFLTKDEMVGVRDPNGFRPLSIGKLNGSYVLSSETCALNQIGAEFIRDVKPGEVVYINKDGIKSEIFCSPRRIRPAYCIFELIYFARPDSNVFGENVHLFRKQLGVKLAKEFPVDADVVIAVPEGGNSAAMGFSEESGIPLDRGFIRNHYVGRTFIQPEQGNRHKKVELKLNAVAEVVRGKRVVVVDDSIVRGTTSKSRIKLLRKAGATEVHLRISCPPHRFPCYYGIDFQSKDELIAANHTIEEIIDFLKADSLGYLSQEGMLGCAASPRNHYCTACFSGNYPVTDKKIAKKIRKKRPKNKITV</sequence>
<proteinExistence type="inferred from homology"/>
<dbReference type="PIRSF" id="PIRSF000485">
    <property type="entry name" value="Amd_phspho_trans"/>
    <property type="match status" value="1"/>
</dbReference>
<evidence type="ECO:0000256" key="10">
    <source>
        <dbReference type="PIRSR" id="PIRSR000485-3"/>
    </source>
</evidence>
<dbReference type="OrthoDB" id="9801213at2"/>
<feature type="active site" description="Nucleophile" evidence="7 9">
    <location>
        <position position="8"/>
    </location>
</feature>
<evidence type="ECO:0000313" key="13">
    <source>
        <dbReference type="Proteomes" id="UP000218542"/>
    </source>
</evidence>
<evidence type="ECO:0000256" key="3">
    <source>
        <dbReference type="ARBA" id="ARBA00022676"/>
    </source>
</evidence>
<comment type="cofactor">
    <cofactor evidence="7 10">
        <name>[4Fe-4S] cluster</name>
        <dbReference type="ChEBI" id="CHEBI:49883"/>
    </cofactor>
    <text evidence="7 10">Binds 1 [4Fe-4S] cluster per subunit.</text>
</comment>
<feature type="binding site" evidence="7 10">
    <location>
        <position position="390"/>
    </location>
    <ligand>
        <name>[4Fe-4S] cluster</name>
        <dbReference type="ChEBI" id="CHEBI:49883"/>
    </ligand>
</feature>
<dbReference type="GO" id="GO:0004044">
    <property type="term" value="F:amidophosphoribosyltransferase activity"/>
    <property type="evidence" value="ECO:0007669"/>
    <property type="project" value="UniProtKB-UniRule"/>
</dbReference>
<dbReference type="Pfam" id="PF13537">
    <property type="entry name" value="GATase_7"/>
    <property type="match status" value="1"/>
</dbReference>
<evidence type="ECO:0000256" key="5">
    <source>
        <dbReference type="ARBA" id="ARBA00022755"/>
    </source>
</evidence>
<comment type="pathway">
    <text evidence="1 7 8">Purine metabolism; IMP biosynthesis via de novo pathway; N(1)-(5-phospho-D-ribosyl)glycinamide from 5-phospho-alpha-D-ribose 1-diphosphate: step 1/2.</text>
</comment>
<dbReference type="Proteomes" id="UP000218542">
    <property type="component" value="Unassembled WGS sequence"/>
</dbReference>
<feature type="binding site" evidence="7 10">
    <location>
        <position position="244"/>
    </location>
    <ligand>
        <name>[4Fe-4S] cluster</name>
        <dbReference type="ChEBI" id="CHEBI:49883"/>
    </ligand>
</feature>
<feature type="binding site" evidence="7 10">
    <location>
        <position position="441"/>
    </location>
    <ligand>
        <name>[4Fe-4S] cluster</name>
        <dbReference type="ChEBI" id="CHEBI:49883"/>
    </ligand>
</feature>
<dbReference type="InterPro" id="IPR029055">
    <property type="entry name" value="Ntn_hydrolases_N"/>
</dbReference>
<evidence type="ECO:0000259" key="11">
    <source>
        <dbReference type="PROSITE" id="PS51278"/>
    </source>
</evidence>
<accession>A0A286U281</accession>
<evidence type="ECO:0000256" key="9">
    <source>
        <dbReference type="PIRSR" id="PIRSR000485-1"/>
    </source>
</evidence>
<keyword evidence="3 7" id="KW-0328">Glycosyltransferase</keyword>
<keyword evidence="5 7" id="KW-0658">Purine biosynthesis</keyword>
<organism evidence="12 13">
    <name type="scientific">Candidatus Scalindua japonica</name>
    <dbReference type="NCBI Taxonomy" id="1284222"/>
    <lineage>
        <taxon>Bacteria</taxon>
        <taxon>Pseudomonadati</taxon>
        <taxon>Planctomycetota</taxon>
        <taxon>Candidatus Brocadiia</taxon>
        <taxon>Candidatus Brocadiales</taxon>
        <taxon>Candidatus Scalinduaceae</taxon>
        <taxon>Candidatus Scalindua</taxon>
    </lineage>
</organism>
<dbReference type="PANTHER" id="PTHR11907">
    <property type="entry name" value="AMIDOPHOSPHORIBOSYLTRANSFERASE"/>
    <property type="match status" value="1"/>
</dbReference>
<dbReference type="SUPFAM" id="SSF56235">
    <property type="entry name" value="N-terminal nucleophile aminohydrolases (Ntn hydrolases)"/>
    <property type="match status" value="1"/>
</dbReference>
<dbReference type="RefSeq" id="WP_096895625.1">
    <property type="nucleotide sequence ID" value="NZ_BAOS01000029.1"/>
</dbReference>
<dbReference type="UniPathway" id="UPA00074">
    <property type="reaction ID" value="UER00124"/>
</dbReference>
<evidence type="ECO:0000256" key="7">
    <source>
        <dbReference type="HAMAP-Rule" id="MF_01931"/>
    </source>
</evidence>
<comment type="function">
    <text evidence="7">Catalyzes the formation of phosphoribosylamine from phosphoribosylpyrophosphate (PRPP) and glutamine.</text>
</comment>
<protein>
    <recommendedName>
        <fullName evidence="7">Amidophosphoribosyltransferase</fullName>
        <shortName evidence="7">ATase</shortName>
        <ecNumber evidence="7">2.4.2.14</ecNumber>
    </recommendedName>
    <alternativeName>
        <fullName evidence="7">Glutamine phosphoribosylpyrophosphate amidotransferase</fullName>
        <shortName evidence="7">GPATase</shortName>
    </alternativeName>
</protein>
<keyword evidence="7" id="KW-0004">4Fe-4S</keyword>
<dbReference type="CDD" id="cd00715">
    <property type="entry name" value="GPATase_N"/>
    <property type="match status" value="1"/>
</dbReference>
<keyword evidence="7 10" id="KW-0408">Iron</keyword>
<dbReference type="EC" id="2.4.2.14" evidence="7"/>
<evidence type="ECO:0000256" key="1">
    <source>
        <dbReference type="ARBA" id="ARBA00005209"/>
    </source>
</evidence>
<reference evidence="13" key="1">
    <citation type="journal article" date="2017" name="Environ. Microbiol. Rep.">
        <title>Genetic Diversity of Marine Anaerobic Ammonium-Oxidizing Bacteria as Revealed by Genomic and Proteomic Analyses of 'Candidatus Scalindua japonica'.</title>
        <authorList>
            <person name="Oshiki M."/>
            <person name="Mizuto K."/>
            <person name="Kimura Z."/>
            <person name="Kindaichi T."/>
            <person name="Satoh H."/>
            <person name="Okabe S."/>
        </authorList>
    </citation>
    <scope>NUCLEOTIDE SEQUENCE [LARGE SCALE GENOMIC DNA]</scope>
    <source>
        <strain evidence="13">husup-a2</strain>
    </source>
</reference>
<dbReference type="InterPro" id="IPR029057">
    <property type="entry name" value="PRTase-like"/>
</dbReference>
<dbReference type="EMBL" id="BAOS01000029">
    <property type="protein sequence ID" value="GAX62236.1"/>
    <property type="molecule type" value="Genomic_DNA"/>
</dbReference>
<dbReference type="InterPro" id="IPR000836">
    <property type="entry name" value="PRTase_dom"/>
</dbReference>
<keyword evidence="7 10" id="KW-0479">Metal-binding</keyword>
<evidence type="ECO:0000256" key="2">
    <source>
        <dbReference type="ARBA" id="ARBA00010138"/>
    </source>
</evidence>
<dbReference type="InterPro" id="IPR035584">
    <property type="entry name" value="PurF_N"/>
</dbReference>
<dbReference type="NCBIfam" id="TIGR01134">
    <property type="entry name" value="purF"/>
    <property type="match status" value="1"/>
</dbReference>
<keyword evidence="4 7" id="KW-0808">Transferase</keyword>
<dbReference type="InterPro" id="IPR017932">
    <property type="entry name" value="GATase_2_dom"/>
</dbReference>
<dbReference type="AlphaFoldDB" id="A0A286U281"/>
<dbReference type="GO" id="GO:0046872">
    <property type="term" value="F:metal ion binding"/>
    <property type="evidence" value="ECO:0007669"/>
    <property type="project" value="UniProtKB-KW"/>
</dbReference>